<proteinExistence type="inferred from homology"/>
<dbReference type="EMBL" id="PQVI01000085">
    <property type="protein sequence ID" value="POY42261.1"/>
    <property type="molecule type" value="Genomic_DNA"/>
</dbReference>
<protein>
    <recommendedName>
        <fullName evidence="11">Lipopolysaccharide heptosyltransferase 1</fullName>
        <ecNumber evidence="10">2.4.99.23</ecNumber>
    </recommendedName>
    <alternativeName>
        <fullName evidence="12">ADP-heptose:lipopolysaccharide heptosyltransferase I</fullName>
    </alternativeName>
</protein>
<dbReference type="SUPFAM" id="SSF53756">
    <property type="entry name" value="UDP-Glycosyltransferase/glycogen phosphorylase"/>
    <property type="match status" value="1"/>
</dbReference>
<evidence type="ECO:0000256" key="6">
    <source>
        <dbReference type="ARBA" id="ARBA00022679"/>
    </source>
</evidence>
<organism evidence="14 15">
    <name type="scientific">Avibacterium endocarditidis</name>
    <dbReference type="NCBI Taxonomy" id="380674"/>
    <lineage>
        <taxon>Bacteria</taxon>
        <taxon>Pseudomonadati</taxon>
        <taxon>Pseudomonadota</taxon>
        <taxon>Gammaproteobacteria</taxon>
        <taxon>Pasteurellales</taxon>
        <taxon>Pasteurellaceae</taxon>
        <taxon>Avibacterium</taxon>
    </lineage>
</organism>
<dbReference type="CDD" id="cd03789">
    <property type="entry name" value="GT9_LPS_heptosyltransferase"/>
    <property type="match status" value="1"/>
</dbReference>
<keyword evidence="3" id="KW-1003">Cell membrane</keyword>
<keyword evidence="15" id="KW-1185">Reference proteome</keyword>
<evidence type="ECO:0000256" key="7">
    <source>
        <dbReference type="ARBA" id="ARBA00022985"/>
    </source>
</evidence>
<dbReference type="PANTHER" id="PTHR30160:SF19">
    <property type="entry name" value="LIPOPOLYSACCHARIDE HEPTOSYLTRANSFERASE 1"/>
    <property type="match status" value="1"/>
</dbReference>
<evidence type="ECO:0000256" key="3">
    <source>
        <dbReference type="ARBA" id="ARBA00022475"/>
    </source>
</evidence>
<comment type="similarity">
    <text evidence="9">Belongs to the glycosyltransferase 9 family.</text>
</comment>
<evidence type="ECO:0000313" key="15">
    <source>
        <dbReference type="Proteomes" id="UP000237229"/>
    </source>
</evidence>
<name>A0ABX4ZRY7_9PAST</name>
<dbReference type="EC" id="2.4.99.23" evidence="10"/>
<keyword evidence="4" id="KW-0997">Cell inner membrane</keyword>
<reference evidence="14 15" key="1">
    <citation type="submission" date="2018-02" db="EMBL/GenBank/DDBJ databases">
        <title>Classification genera of Pasteurellaceae by whole genome sequence comparison.</title>
        <authorList>
            <person name="Christensen H."/>
        </authorList>
    </citation>
    <scope>NUCLEOTIDE SEQUENCE [LARGE SCALE GENOMIC DNA]</scope>
    <source>
        <strain evidence="14 15">20186H4H1</strain>
    </source>
</reference>
<comment type="catalytic activity">
    <reaction evidence="13">
        <text>an alpha-Kdo-(2-&gt;4)-alpha-Kdo-(2-&gt;6)-lipid A + ADP-L-glycero-beta-D-manno-heptose = an L-alpha-D-Hep-(1-&gt;5)-[alpha-Kdo-(2-&gt;4)]-alpha-Kdo-(2-&gt;6)-lipid A + ADP + H(+)</text>
        <dbReference type="Rhea" id="RHEA:74067"/>
        <dbReference type="ChEBI" id="CHEBI:15378"/>
        <dbReference type="ChEBI" id="CHEBI:61506"/>
        <dbReference type="ChEBI" id="CHEBI:176431"/>
        <dbReference type="ChEBI" id="CHEBI:193068"/>
        <dbReference type="ChEBI" id="CHEBI:456216"/>
        <dbReference type="EC" id="2.4.99.23"/>
    </reaction>
</comment>
<evidence type="ECO:0000256" key="2">
    <source>
        <dbReference type="ARBA" id="ARBA00004713"/>
    </source>
</evidence>
<dbReference type="NCBIfam" id="TIGR02193">
    <property type="entry name" value="heptsyl_trn_I"/>
    <property type="match status" value="1"/>
</dbReference>
<evidence type="ECO:0000256" key="8">
    <source>
        <dbReference type="ARBA" id="ARBA00023136"/>
    </source>
</evidence>
<sequence length="316" mass="35704">MRICLVKTSSMGDVIHTLPSLTDAQKALPHLQVDWVVEENFAEIPTWHSAVKQVIPVAIRRWRKQLLQRKTWQEWQAYRQLLQQNQYDAVIDAQGLVKSALFAVRLAQGVKHGYDKHSAREPLAALFYDERYAIDYQQHAVERIRQLFAQALGYALPSQQGDYGIAQHFPVQKSLPPYVLLIHATTRADKHWRNQEWKKLAQNLTALGFAVHLPWGNKKEKQAAEWIVQGIENAVVLPKMDLTALAQHIANAQAVVSVDTGLAHLTAALDKPNITLYGATNPDLIGTYGKNQYHLQAPTMAQISAEAVLQRLRPLL</sequence>
<evidence type="ECO:0000256" key="1">
    <source>
        <dbReference type="ARBA" id="ARBA00004515"/>
    </source>
</evidence>
<evidence type="ECO:0000256" key="4">
    <source>
        <dbReference type="ARBA" id="ARBA00022519"/>
    </source>
</evidence>
<evidence type="ECO:0000256" key="13">
    <source>
        <dbReference type="ARBA" id="ARBA00049201"/>
    </source>
</evidence>
<evidence type="ECO:0000256" key="5">
    <source>
        <dbReference type="ARBA" id="ARBA00022676"/>
    </source>
</evidence>
<evidence type="ECO:0000256" key="9">
    <source>
        <dbReference type="ARBA" id="ARBA00043995"/>
    </source>
</evidence>
<accession>A0ABX4ZRY7</accession>
<dbReference type="Pfam" id="PF01075">
    <property type="entry name" value="Glyco_transf_9"/>
    <property type="match status" value="1"/>
</dbReference>
<keyword evidence="5" id="KW-0328">Glycosyltransferase</keyword>
<comment type="caution">
    <text evidence="14">The sequence shown here is derived from an EMBL/GenBank/DDBJ whole genome shotgun (WGS) entry which is preliminary data.</text>
</comment>
<dbReference type="InterPro" id="IPR011908">
    <property type="entry name" value="LipoPS_heptosylTferase-I"/>
</dbReference>
<dbReference type="InterPro" id="IPR051199">
    <property type="entry name" value="LPS_LOS_Heptosyltrfase"/>
</dbReference>
<evidence type="ECO:0000256" key="11">
    <source>
        <dbReference type="ARBA" id="ARBA00044190"/>
    </source>
</evidence>
<evidence type="ECO:0000256" key="12">
    <source>
        <dbReference type="ARBA" id="ARBA00044330"/>
    </source>
</evidence>
<evidence type="ECO:0000313" key="14">
    <source>
        <dbReference type="EMBL" id="POY42261.1"/>
    </source>
</evidence>
<dbReference type="InterPro" id="IPR002201">
    <property type="entry name" value="Glyco_trans_9"/>
</dbReference>
<keyword evidence="6" id="KW-0808">Transferase</keyword>
<dbReference type="NCBIfam" id="NF008204">
    <property type="entry name" value="PRK10964.1"/>
    <property type="match status" value="1"/>
</dbReference>
<comment type="subcellular location">
    <subcellularLocation>
        <location evidence="1">Cell inner membrane</location>
        <topology evidence="1">Peripheral membrane protein</topology>
        <orientation evidence="1">Cytoplasmic side</orientation>
    </subcellularLocation>
</comment>
<dbReference type="Gene3D" id="3.40.50.2000">
    <property type="entry name" value="Glycogen Phosphorylase B"/>
    <property type="match status" value="2"/>
</dbReference>
<dbReference type="Proteomes" id="UP000237229">
    <property type="component" value="Unassembled WGS sequence"/>
</dbReference>
<dbReference type="RefSeq" id="WP_103855411.1">
    <property type="nucleotide sequence ID" value="NZ_CBCSDH010000018.1"/>
</dbReference>
<dbReference type="PANTHER" id="PTHR30160">
    <property type="entry name" value="TETRAACYLDISACCHARIDE 4'-KINASE-RELATED"/>
    <property type="match status" value="1"/>
</dbReference>
<gene>
    <name evidence="14" type="ORF">C3Z13_06695</name>
</gene>
<keyword evidence="7" id="KW-0448">Lipopolysaccharide biosynthesis</keyword>
<keyword evidence="8" id="KW-0472">Membrane</keyword>
<comment type="pathway">
    <text evidence="2">Bacterial outer membrane biogenesis; LPS core biosynthesis.</text>
</comment>
<evidence type="ECO:0000256" key="10">
    <source>
        <dbReference type="ARBA" id="ARBA00044041"/>
    </source>
</evidence>